<dbReference type="GO" id="GO:0016787">
    <property type="term" value="F:hydrolase activity"/>
    <property type="evidence" value="ECO:0007669"/>
    <property type="project" value="UniProtKB-KW"/>
</dbReference>
<dbReference type="RefSeq" id="WP_057745510.1">
    <property type="nucleotide sequence ID" value="NZ_BJLU01000002.1"/>
</dbReference>
<dbReference type="Proteomes" id="UP000051992">
    <property type="component" value="Unassembled WGS sequence"/>
</dbReference>
<keyword evidence="7" id="KW-1185">Reference proteome</keyword>
<feature type="domain" description="Nudix hydrolase" evidence="4">
    <location>
        <begin position="17"/>
        <end position="154"/>
    </location>
</feature>
<evidence type="ECO:0000256" key="2">
    <source>
        <dbReference type="ARBA" id="ARBA00022801"/>
    </source>
</evidence>
<accession>A0A0R2H0R4</accession>
<dbReference type="Gene3D" id="3.90.79.10">
    <property type="entry name" value="Nucleoside Triphosphate Pyrophosphohydrolase"/>
    <property type="match status" value="1"/>
</dbReference>
<comment type="cofactor">
    <cofactor evidence="1">
        <name>Mg(2+)</name>
        <dbReference type="ChEBI" id="CHEBI:18420"/>
    </cofactor>
</comment>
<evidence type="ECO:0000313" key="5">
    <source>
        <dbReference type="EMBL" id="KRN46563.1"/>
    </source>
</evidence>
<dbReference type="SUPFAM" id="SSF55811">
    <property type="entry name" value="Nudix"/>
    <property type="match status" value="1"/>
</dbReference>
<evidence type="ECO:0000313" key="6">
    <source>
        <dbReference type="EMBL" id="SUP52808.1"/>
    </source>
</evidence>
<dbReference type="PRINTS" id="PR00502">
    <property type="entry name" value="NUDIXFAMILY"/>
</dbReference>
<reference evidence="6 8" key="2">
    <citation type="submission" date="2018-06" db="EMBL/GenBank/DDBJ databases">
        <authorList>
            <consortium name="Pathogen Informatics"/>
            <person name="Doyle S."/>
        </authorList>
    </citation>
    <scope>NUCLEOTIDE SEQUENCE [LARGE SCALE GENOMIC DNA]</scope>
    <source>
        <strain evidence="6 8">NCTC13645</strain>
    </source>
</reference>
<dbReference type="EMBL" id="JQBM01000002">
    <property type="protein sequence ID" value="KRN46563.1"/>
    <property type="molecule type" value="Genomic_DNA"/>
</dbReference>
<dbReference type="CDD" id="cd04677">
    <property type="entry name" value="NUDIX_Hydrolase"/>
    <property type="match status" value="1"/>
</dbReference>
<dbReference type="OrthoDB" id="9787476at2"/>
<evidence type="ECO:0000256" key="1">
    <source>
        <dbReference type="ARBA" id="ARBA00001946"/>
    </source>
</evidence>
<dbReference type="InterPro" id="IPR015797">
    <property type="entry name" value="NUDIX_hydrolase-like_dom_sf"/>
</dbReference>
<dbReference type="InterPro" id="IPR020084">
    <property type="entry name" value="NUDIX_hydrolase_CS"/>
</dbReference>
<dbReference type="InterPro" id="IPR000086">
    <property type="entry name" value="NUDIX_hydrolase_dom"/>
</dbReference>
<evidence type="ECO:0000313" key="7">
    <source>
        <dbReference type="Proteomes" id="UP000051992"/>
    </source>
</evidence>
<organism evidence="5 7">
    <name type="scientific">Weissella viridescens</name>
    <name type="common">Lactobacillus viridescens</name>
    <dbReference type="NCBI Taxonomy" id="1629"/>
    <lineage>
        <taxon>Bacteria</taxon>
        <taxon>Bacillati</taxon>
        <taxon>Bacillota</taxon>
        <taxon>Bacilli</taxon>
        <taxon>Lactobacillales</taxon>
        <taxon>Lactobacillaceae</taxon>
        <taxon>Weissella</taxon>
    </lineage>
</organism>
<proteinExistence type="inferred from homology"/>
<dbReference type="PANTHER" id="PTHR43046">
    <property type="entry name" value="GDP-MANNOSE MANNOSYL HYDROLASE"/>
    <property type="match status" value="1"/>
</dbReference>
<dbReference type="Proteomes" id="UP000254621">
    <property type="component" value="Unassembled WGS sequence"/>
</dbReference>
<dbReference type="PANTHER" id="PTHR43046:SF2">
    <property type="entry name" value="8-OXO-DGTP DIPHOSPHATASE-RELATED"/>
    <property type="match status" value="1"/>
</dbReference>
<dbReference type="InterPro" id="IPR020476">
    <property type="entry name" value="Nudix_hydrolase"/>
</dbReference>
<evidence type="ECO:0000256" key="3">
    <source>
        <dbReference type="RuleBase" id="RU003476"/>
    </source>
</evidence>
<dbReference type="EC" id="3.6.1.-" evidence="6"/>
<dbReference type="PATRIC" id="fig|1629.5.peg.848"/>
<protein>
    <submittedName>
        <fullName evidence="5">NUDIX hydrolase</fullName>
    </submittedName>
    <submittedName>
        <fullName evidence="6">RNA pyrophosphohydrolase</fullName>
        <ecNumber evidence="6">3.6.1.-</ecNumber>
    </submittedName>
</protein>
<reference evidence="5 7" key="1">
    <citation type="journal article" date="2015" name="Genome Announc.">
        <title>Expanding the biotechnology potential of lactobacilli through comparative genomics of 213 strains and associated genera.</title>
        <authorList>
            <person name="Sun Z."/>
            <person name="Harris H.M."/>
            <person name="McCann A."/>
            <person name="Guo C."/>
            <person name="Argimon S."/>
            <person name="Zhang W."/>
            <person name="Yang X."/>
            <person name="Jeffery I.B."/>
            <person name="Cooney J.C."/>
            <person name="Kagawa T.F."/>
            <person name="Liu W."/>
            <person name="Song Y."/>
            <person name="Salvetti E."/>
            <person name="Wrobel A."/>
            <person name="Rasinkangas P."/>
            <person name="Parkhill J."/>
            <person name="Rea M.C."/>
            <person name="O'Sullivan O."/>
            <person name="Ritari J."/>
            <person name="Douillard F.P."/>
            <person name="Paul Ross R."/>
            <person name="Yang R."/>
            <person name="Briner A.E."/>
            <person name="Felis G.E."/>
            <person name="de Vos W.M."/>
            <person name="Barrangou R."/>
            <person name="Klaenhammer T.R."/>
            <person name="Caufield P.W."/>
            <person name="Cui Y."/>
            <person name="Zhang H."/>
            <person name="O'Toole P.W."/>
        </authorList>
    </citation>
    <scope>NUCLEOTIDE SEQUENCE [LARGE SCALE GENOMIC DNA]</scope>
    <source>
        <strain evidence="5 7">DSM 20410</strain>
    </source>
</reference>
<name>A0A0R2H0R4_WEIVI</name>
<dbReference type="Pfam" id="PF00293">
    <property type="entry name" value="NUDIX"/>
    <property type="match status" value="1"/>
</dbReference>
<comment type="similarity">
    <text evidence="3">Belongs to the Nudix hydrolase family.</text>
</comment>
<gene>
    <name evidence="6" type="primary">rppH</name>
    <name evidence="5" type="ORF">IV50_GL000841</name>
    <name evidence="6" type="ORF">NCTC13645_00711</name>
</gene>
<evidence type="ECO:0000259" key="4">
    <source>
        <dbReference type="PROSITE" id="PS51462"/>
    </source>
</evidence>
<keyword evidence="2 3" id="KW-0378">Hydrolase</keyword>
<dbReference type="PROSITE" id="PS51462">
    <property type="entry name" value="NUDIX"/>
    <property type="match status" value="1"/>
</dbReference>
<evidence type="ECO:0000313" key="8">
    <source>
        <dbReference type="Proteomes" id="UP000254621"/>
    </source>
</evidence>
<dbReference type="PROSITE" id="PS00893">
    <property type="entry name" value="NUDIX_BOX"/>
    <property type="match status" value="1"/>
</dbReference>
<sequence length="154" mass="17014">MSDDYIHSLREAVGHQPIILNFAGGILTNAQGDVLLQKRTDFNAWGLPGGALELGESQAEACQREFKEETGLRVKVTQLLGSLSKATQRYPNGDLAQTIVTMFKVEVVGGTLEVANAETADLAFFALDNLPEIFNDQHQVVLTHYRKGQYPFYD</sequence>
<dbReference type="AlphaFoldDB" id="A0A0R2H0R4"/>
<dbReference type="STRING" id="1629.IV50_GL000841"/>
<dbReference type="EMBL" id="UHIV01000001">
    <property type="protein sequence ID" value="SUP52808.1"/>
    <property type="molecule type" value="Genomic_DNA"/>
</dbReference>